<dbReference type="RefSeq" id="WP_092598726.1">
    <property type="nucleotide sequence ID" value="NZ_BMCN01000001.1"/>
</dbReference>
<dbReference type="InterPro" id="IPR016181">
    <property type="entry name" value="Acyl_CoA_acyltransferase"/>
</dbReference>
<accession>A0A1G9CB35</accession>
<reference evidence="5" key="1">
    <citation type="submission" date="2016-10" db="EMBL/GenBank/DDBJ databases">
        <authorList>
            <person name="de Groot N.N."/>
        </authorList>
    </citation>
    <scope>NUCLEOTIDE SEQUENCE [LARGE SCALE GENOMIC DNA]</scope>
    <source>
        <strain evidence="5">CGMCC 1.8911</strain>
    </source>
</reference>
<protein>
    <submittedName>
        <fullName evidence="5">L-amino acid N-acyltransferase YncA</fullName>
    </submittedName>
    <submittedName>
        <fullName evidence="4">Ribosomal protein S18 acetylase RimI-like enzyme</fullName>
    </submittedName>
</protein>
<organism evidence="5 6">
    <name type="scientific">Jeotgalicoccus aerolatus</name>
    <dbReference type="NCBI Taxonomy" id="709510"/>
    <lineage>
        <taxon>Bacteria</taxon>
        <taxon>Bacillati</taxon>
        <taxon>Bacillota</taxon>
        <taxon>Bacilli</taxon>
        <taxon>Bacillales</taxon>
        <taxon>Staphylococcaceae</taxon>
        <taxon>Jeotgalicoccus</taxon>
    </lineage>
</organism>
<dbReference type="Gene3D" id="3.40.630.30">
    <property type="match status" value="1"/>
</dbReference>
<dbReference type="InterPro" id="IPR050680">
    <property type="entry name" value="YpeA/RimI_acetyltransf"/>
</dbReference>
<dbReference type="EMBL" id="FNFI01000009">
    <property type="protein sequence ID" value="SDK48634.1"/>
    <property type="molecule type" value="Genomic_DNA"/>
</dbReference>
<dbReference type="EMBL" id="JAGGKN010000001">
    <property type="protein sequence ID" value="MBP1951012.1"/>
    <property type="molecule type" value="Genomic_DNA"/>
</dbReference>
<proteinExistence type="predicted"/>
<name>A0A1G9CB35_9STAP</name>
<evidence type="ECO:0000313" key="7">
    <source>
        <dbReference type="Proteomes" id="UP001519348"/>
    </source>
</evidence>
<keyword evidence="2 5" id="KW-0012">Acyltransferase</keyword>
<evidence type="ECO:0000313" key="4">
    <source>
        <dbReference type="EMBL" id="MBP1951012.1"/>
    </source>
</evidence>
<dbReference type="Proteomes" id="UP000242700">
    <property type="component" value="Unassembled WGS sequence"/>
</dbReference>
<keyword evidence="7" id="KW-1185">Reference proteome</keyword>
<dbReference type="PROSITE" id="PS51186">
    <property type="entry name" value="GNAT"/>
    <property type="match status" value="1"/>
</dbReference>
<dbReference type="AlphaFoldDB" id="A0A1G9CB35"/>
<sequence>MSLRLAVSDDVPYVMGIIRKVLPRMHAAGNYQWDEYYPTEATFQKDIKNDTLYVFDEAGVIKGCIVADDNHAYAYDDIPWALARFDCLALHRLAVDPDFQGRGLAQKILNGVIEEGKAKGYYGIHTDTSMENKPMQQLFEKLGFEFRGKLNLDENLDNWYAAYEKIF</sequence>
<evidence type="ECO:0000256" key="1">
    <source>
        <dbReference type="ARBA" id="ARBA00022679"/>
    </source>
</evidence>
<dbReference type="SUPFAM" id="SSF55729">
    <property type="entry name" value="Acyl-CoA N-acyltransferases (Nat)"/>
    <property type="match status" value="1"/>
</dbReference>
<evidence type="ECO:0000313" key="6">
    <source>
        <dbReference type="Proteomes" id="UP000242700"/>
    </source>
</evidence>
<reference evidence="4 7" key="3">
    <citation type="submission" date="2021-03" db="EMBL/GenBank/DDBJ databases">
        <title>Genomic Encyclopedia of Type Strains, Phase IV (KMG-IV): sequencing the most valuable type-strain genomes for metagenomic binning, comparative biology and taxonomic classification.</title>
        <authorList>
            <person name="Goeker M."/>
        </authorList>
    </citation>
    <scope>NUCLEOTIDE SEQUENCE [LARGE SCALE GENOMIC DNA]</scope>
    <source>
        <strain evidence="4 7">DSM 22420</strain>
    </source>
</reference>
<dbReference type="CDD" id="cd04301">
    <property type="entry name" value="NAT_SF"/>
    <property type="match status" value="1"/>
</dbReference>
<evidence type="ECO:0000256" key="2">
    <source>
        <dbReference type="ARBA" id="ARBA00023315"/>
    </source>
</evidence>
<reference evidence="6" key="2">
    <citation type="submission" date="2016-10" db="EMBL/GenBank/DDBJ databases">
        <authorList>
            <person name="Varghese N."/>
            <person name="Submissions S."/>
        </authorList>
    </citation>
    <scope>NUCLEOTIDE SEQUENCE [LARGE SCALE GENOMIC DNA]</scope>
    <source>
        <strain evidence="6">CGMCC 1.8911</strain>
    </source>
</reference>
<dbReference type="GO" id="GO:0016747">
    <property type="term" value="F:acyltransferase activity, transferring groups other than amino-acyl groups"/>
    <property type="evidence" value="ECO:0007669"/>
    <property type="project" value="InterPro"/>
</dbReference>
<dbReference type="PANTHER" id="PTHR43420:SF46">
    <property type="entry name" value="ACETYLTRANSFERASE"/>
    <property type="match status" value="1"/>
</dbReference>
<dbReference type="InterPro" id="IPR000182">
    <property type="entry name" value="GNAT_dom"/>
</dbReference>
<dbReference type="PANTHER" id="PTHR43420">
    <property type="entry name" value="ACETYLTRANSFERASE"/>
    <property type="match status" value="1"/>
</dbReference>
<evidence type="ECO:0000313" key="5">
    <source>
        <dbReference type="EMBL" id="SDK48634.1"/>
    </source>
</evidence>
<evidence type="ECO:0000259" key="3">
    <source>
        <dbReference type="PROSITE" id="PS51186"/>
    </source>
</evidence>
<feature type="domain" description="N-acetyltransferase" evidence="3">
    <location>
        <begin position="1"/>
        <end position="167"/>
    </location>
</feature>
<dbReference type="Proteomes" id="UP001519348">
    <property type="component" value="Unassembled WGS sequence"/>
</dbReference>
<keyword evidence="1 5" id="KW-0808">Transferase</keyword>
<gene>
    <name evidence="4" type="ORF">J2Z27_000038</name>
    <name evidence="5" type="ORF">SAMN05216187_10966</name>
</gene>
<dbReference type="Pfam" id="PF00583">
    <property type="entry name" value="Acetyltransf_1"/>
    <property type="match status" value="1"/>
</dbReference>
<dbReference type="STRING" id="586411.SAMN05216187_10966"/>
<dbReference type="OrthoDB" id="9796381at2"/>